<accession>A0A923SEH4</accession>
<protein>
    <recommendedName>
        <fullName evidence="4">DUF481 domain-containing protein</fullName>
    </recommendedName>
</protein>
<dbReference type="RefSeq" id="WP_187075673.1">
    <property type="nucleotide sequence ID" value="NZ_JACORT010000002.1"/>
</dbReference>
<dbReference type="EMBL" id="JACORT010000002">
    <property type="protein sequence ID" value="MBC5782937.1"/>
    <property type="molecule type" value="Genomic_DNA"/>
</dbReference>
<dbReference type="Proteomes" id="UP000608513">
    <property type="component" value="Unassembled WGS sequence"/>
</dbReference>
<feature type="chain" id="PRO_5036767756" description="DUF481 domain-containing protein" evidence="1">
    <location>
        <begin position="21"/>
        <end position="265"/>
    </location>
</feature>
<name>A0A923SEH4_9BURK</name>
<proteinExistence type="predicted"/>
<feature type="signal peptide" evidence="1">
    <location>
        <begin position="1"/>
        <end position="20"/>
    </location>
</feature>
<evidence type="ECO:0000313" key="3">
    <source>
        <dbReference type="Proteomes" id="UP000608513"/>
    </source>
</evidence>
<evidence type="ECO:0008006" key="4">
    <source>
        <dbReference type="Google" id="ProtNLM"/>
    </source>
</evidence>
<evidence type="ECO:0000313" key="2">
    <source>
        <dbReference type="EMBL" id="MBC5782937.1"/>
    </source>
</evidence>
<dbReference type="AlphaFoldDB" id="A0A923SEH4"/>
<evidence type="ECO:0000256" key="1">
    <source>
        <dbReference type="SAM" id="SignalP"/>
    </source>
</evidence>
<gene>
    <name evidence="2" type="ORF">H8N03_08265</name>
</gene>
<sequence>MACRFLSPALLALASGAAGAQALAAPDLSWGVSAGVQHRRLVERADDGRRLVEESGPMLRLALDGALKLQGGGALQAGAGLAGGTLDYEGRTQAGAPLATDSRHRDLALSFGWRPWAPASWGEAWLVLRAVQQRRDIASTATVTGLRETSTLVMPGVRWTGSFDAARWRLRPAAELRTSAWHRLHVDYRGLYDAQDLDGGHRNELSLVLDASTAASPWSWSFEWTRARQAASERAPLTRGGAAAGTVRQPRIEIDDVMLRVRRAF</sequence>
<keyword evidence="1" id="KW-0732">Signal</keyword>
<comment type="caution">
    <text evidence="2">The sequence shown here is derived from an EMBL/GenBank/DDBJ whole genome shotgun (WGS) entry which is preliminary data.</text>
</comment>
<keyword evidence="3" id="KW-1185">Reference proteome</keyword>
<reference evidence="2" key="1">
    <citation type="submission" date="2020-08" db="EMBL/GenBank/DDBJ databases">
        <title>Ramlibacter sp. USB13 16S ribosomal RNA gene genome sequencing and assembly.</title>
        <authorList>
            <person name="Kang M."/>
        </authorList>
    </citation>
    <scope>NUCLEOTIDE SEQUENCE</scope>
    <source>
        <strain evidence="2">USB13</strain>
    </source>
</reference>
<organism evidence="2 3">
    <name type="scientific">Ramlibacter cellulosilyticus</name>
    <dbReference type="NCBI Taxonomy" id="2764187"/>
    <lineage>
        <taxon>Bacteria</taxon>
        <taxon>Pseudomonadati</taxon>
        <taxon>Pseudomonadota</taxon>
        <taxon>Betaproteobacteria</taxon>
        <taxon>Burkholderiales</taxon>
        <taxon>Comamonadaceae</taxon>
        <taxon>Ramlibacter</taxon>
    </lineage>
</organism>